<evidence type="ECO:0000256" key="5">
    <source>
        <dbReference type="ARBA" id="ARBA00022842"/>
    </source>
</evidence>
<dbReference type="AlphaFoldDB" id="A0A7S4PWT8"/>
<dbReference type="InterPro" id="IPR011405">
    <property type="entry name" value="PPi-PFK_SMc01852"/>
</dbReference>
<keyword evidence="6" id="KW-0963">Cytoplasm</keyword>
<feature type="binding site" evidence="6">
    <location>
        <begin position="253"/>
        <end position="255"/>
    </location>
    <ligand>
        <name>substrate</name>
    </ligand>
</feature>
<dbReference type="Pfam" id="PF00365">
    <property type="entry name" value="PFK"/>
    <property type="match status" value="2"/>
</dbReference>
<comment type="catalytic activity">
    <reaction evidence="6">
        <text>beta-D-fructose 6-phosphate + diphosphate = beta-D-fructose 1,6-bisphosphate + phosphate + H(+)</text>
        <dbReference type="Rhea" id="RHEA:13613"/>
        <dbReference type="ChEBI" id="CHEBI:15378"/>
        <dbReference type="ChEBI" id="CHEBI:32966"/>
        <dbReference type="ChEBI" id="CHEBI:33019"/>
        <dbReference type="ChEBI" id="CHEBI:43474"/>
        <dbReference type="ChEBI" id="CHEBI:57634"/>
        <dbReference type="EC" id="2.7.1.90"/>
    </reaction>
</comment>
<feature type="site" description="Important for catalytic activity; stabilizes the transition state when the phosphoryl donor is PPi" evidence="6">
    <location>
        <position position="633"/>
    </location>
</feature>
<feature type="binding site" evidence="6">
    <location>
        <begin position="634"/>
        <end position="636"/>
    </location>
    <ligand>
        <name>substrate</name>
    </ligand>
</feature>
<feature type="site" description="Important for catalytic activity; stabilizes the transition state when the phosphoryl donor is PPi" evidence="6">
    <location>
        <position position="207"/>
    </location>
</feature>
<dbReference type="Gene3D" id="3.40.50.450">
    <property type="match status" value="2"/>
</dbReference>
<dbReference type="GO" id="GO:0046872">
    <property type="term" value="F:metal ion binding"/>
    <property type="evidence" value="ECO:0007669"/>
    <property type="project" value="UniProtKB-KW"/>
</dbReference>
<keyword evidence="3 6" id="KW-0479">Metal-binding</keyword>
<reference evidence="9" key="1">
    <citation type="submission" date="2021-01" db="EMBL/GenBank/DDBJ databases">
        <authorList>
            <person name="Corre E."/>
            <person name="Pelletier E."/>
            <person name="Niang G."/>
            <person name="Scheremetjew M."/>
            <person name="Finn R."/>
            <person name="Kale V."/>
            <person name="Holt S."/>
            <person name="Cochrane G."/>
            <person name="Meng A."/>
            <person name="Brown T."/>
            <person name="Cohen L."/>
        </authorList>
    </citation>
    <scope>NUCLEOTIDE SEQUENCE</scope>
    <source>
        <strain evidence="9">CCMP3105</strain>
    </source>
</reference>
<evidence type="ECO:0000256" key="6">
    <source>
        <dbReference type="HAMAP-Rule" id="MF_01977"/>
    </source>
</evidence>
<comment type="subcellular location">
    <subcellularLocation>
        <location evidence="6">Cytoplasm</location>
    </subcellularLocation>
</comment>
<keyword evidence="5 6" id="KW-0460">Magnesium</keyword>
<feature type="binding site" evidence="6">
    <location>
        <position position="325"/>
    </location>
    <ligand>
        <name>substrate</name>
    </ligand>
</feature>
<feature type="binding site" evidence="6">
    <location>
        <begin position="208"/>
        <end position="210"/>
    </location>
    <ligand>
        <name>substrate</name>
    </ligand>
</feature>
<dbReference type="PANTHER" id="PTHR45770">
    <property type="entry name" value="ATP-DEPENDENT 6-PHOSPHOFRUCTOKINASE 1"/>
    <property type="match status" value="1"/>
</dbReference>
<proteinExistence type="inferred from homology"/>
<feature type="binding site" evidence="6">
    <location>
        <position position="751"/>
    </location>
    <ligand>
        <name>substrate</name>
    </ligand>
</feature>
<dbReference type="NCBIfam" id="NF005121">
    <property type="entry name" value="PRK06555.1"/>
    <property type="match status" value="2"/>
</dbReference>
<comment type="pathway">
    <text evidence="6">Carbohydrate degradation; glycolysis; D-glyceraldehyde 3-phosphate and glycerone phosphate from D-glucose: step 3/4.</text>
</comment>
<evidence type="ECO:0000313" key="9">
    <source>
        <dbReference type="EMBL" id="CAE4565264.1"/>
    </source>
</evidence>
<dbReference type="UniPathway" id="UPA00109">
    <property type="reaction ID" value="UER00182"/>
</dbReference>
<dbReference type="InterPro" id="IPR050929">
    <property type="entry name" value="PFKA"/>
</dbReference>
<dbReference type="InterPro" id="IPR022953">
    <property type="entry name" value="ATP_PFK"/>
</dbReference>
<feature type="site" description="Important for catalytic activity and substrate specificity; stabilizes the transition state when the phosphoryl donor is PPi; prevents ATP from binding by mimicking the alpha-phosphate group of ATP" evidence="6">
    <location>
        <position position="181"/>
    </location>
</feature>
<feature type="binding site" evidence="6">
    <location>
        <position position="497"/>
    </location>
    <ligand>
        <name>diphosphate</name>
        <dbReference type="ChEBI" id="CHEBI:33019"/>
    </ligand>
</feature>
<feature type="region of interest" description="Disordered" evidence="7">
    <location>
        <begin position="1"/>
        <end position="56"/>
    </location>
</feature>
<comment type="cofactor">
    <cofactor evidence="1 6">
        <name>Mg(2+)</name>
        <dbReference type="ChEBI" id="CHEBI:18420"/>
    </cofactor>
</comment>
<comment type="similarity">
    <text evidence="6">Belongs to the phosphofructokinase type A (PFKA) family. PPi-dependent PFK group II subfamily. Clade 'P' sub-subfamily.</text>
</comment>
<dbReference type="InterPro" id="IPR035966">
    <property type="entry name" value="PKF_sf"/>
</dbReference>
<evidence type="ECO:0000256" key="1">
    <source>
        <dbReference type="ARBA" id="ARBA00001946"/>
    </source>
</evidence>
<feature type="binding site" evidence="6">
    <location>
        <position position="71"/>
    </location>
    <ligand>
        <name>diphosphate</name>
        <dbReference type="ChEBI" id="CHEBI:33019"/>
    </ligand>
</feature>
<feature type="binding site" evidence="6">
    <location>
        <position position="180"/>
    </location>
    <ligand>
        <name>Mg(2+)</name>
        <dbReference type="ChEBI" id="CHEBI:18420"/>
        <note>catalytic</note>
    </ligand>
</feature>
<dbReference type="SUPFAM" id="SSF53784">
    <property type="entry name" value="Phosphofructokinase"/>
    <property type="match status" value="2"/>
</dbReference>
<keyword evidence="2 6" id="KW-0808">Transferase</keyword>
<evidence type="ECO:0000256" key="7">
    <source>
        <dbReference type="SAM" id="MobiDB-lite"/>
    </source>
</evidence>
<comment type="activity regulation">
    <text evidence="6">Non-allosteric.</text>
</comment>
<keyword evidence="4 6" id="KW-0418">Kinase</keyword>
<evidence type="ECO:0000256" key="3">
    <source>
        <dbReference type="ARBA" id="ARBA00022723"/>
    </source>
</evidence>
<evidence type="ECO:0000259" key="8">
    <source>
        <dbReference type="Pfam" id="PF00365"/>
    </source>
</evidence>
<gene>
    <name evidence="9" type="ORF">AMON00008_LOCUS4883</name>
</gene>
<feature type="binding site" evidence="6">
    <location>
        <position position="606"/>
    </location>
    <ligand>
        <name>Mg(2+)</name>
        <dbReference type="ChEBI" id="CHEBI:18420"/>
        <note>catalytic</note>
    </ligand>
</feature>
<dbReference type="GO" id="GO:0005737">
    <property type="term" value="C:cytoplasm"/>
    <property type="evidence" value="ECO:0007669"/>
    <property type="project" value="UniProtKB-SubCell"/>
</dbReference>
<dbReference type="InterPro" id="IPR000023">
    <property type="entry name" value="Phosphofructokinase_dom"/>
</dbReference>
<feature type="binding site" evidence="6">
    <location>
        <begin position="679"/>
        <end position="681"/>
    </location>
    <ligand>
        <name>substrate</name>
    </ligand>
</feature>
<protein>
    <recommendedName>
        <fullName evidence="6">Pyrophosphate--fructose 6-phosphate 1-phosphotransferase</fullName>
        <ecNumber evidence="6">2.7.1.90</ecNumber>
    </recommendedName>
    <alternativeName>
        <fullName evidence="6">6-phosphofructokinase, pyrophosphate dependent</fullName>
    </alternativeName>
    <alternativeName>
        <fullName evidence="6">PPi-dependent phosphofructokinase</fullName>
        <shortName evidence="6">PPi-PFK</shortName>
    </alternativeName>
    <alternativeName>
        <fullName evidence="6">Pyrophosphate-dependent 6-phosphofructose-1-kinase</fullName>
    </alternativeName>
</protein>
<name>A0A7S4PWT8_9DINO</name>
<evidence type="ECO:0000256" key="4">
    <source>
        <dbReference type="ARBA" id="ARBA00022777"/>
    </source>
</evidence>
<dbReference type="GO" id="GO:0047334">
    <property type="term" value="F:diphosphate-fructose-6-phosphate 1-phosphotransferase activity"/>
    <property type="evidence" value="ECO:0007669"/>
    <property type="project" value="UniProtKB-EC"/>
</dbReference>
<dbReference type="Gene3D" id="3.40.50.460">
    <property type="entry name" value="Phosphofructokinase domain"/>
    <property type="match status" value="2"/>
</dbReference>
<dbReference type="EC" id="2.7.1.90" evidence="6"/>
<feature type="domain" description="Phosphofructokinase" evidence="8">
    <location>
        <begin position="489"/>
        <end position="832"/>
    </location>
</feature>
<sequence length="918" mass="99169">MGGGAGKAAPADKGVQQRLADQEQHIEQLKQQVASLQKGGAVPNDEHPATQLREPPQATAVKKVAMLTAGGLAPCLSSAVGGLIERYSELHPGVEIVCYAGGYKGLLLGQSLPVTPAVRRSASVLHLHGGSPIGNSRVKLSNVKDCVKRGYVKEGQDPRKVAADQLIRDGVEVLHTIGGDDTNLAAADLAAFLAENKYNLTVIGLPKTVDNDVYPIKQTLGAWTAAEQGANFFANVVYEHSCNPKMFIIHEVMGRSCGYLTAATARHYRAKLQSKGVVPGLGLHFERLDVHAVYLPEMPLDIETEAARLKAVMDAIGCVNIFVSEGAGVEAIVKEMEATGQKPPTDAFGHVKLDAVNVGEWFGQQFSKLIGAEKVMVQKSGYYARSAPANPSDLSLIKSCTDFAVQCAMQRMSGVIGHDEDMNGALRAIEFTRIKGGKPFDCSQAWFKEMMDDIQSPMGRLKGGDLSCTALAPNGYVPHLPMGLTMPKRVALMTAGGLAPCLSSSVGGLIERYNELYPTVEIICYVGGFKGLLQGEFLPVTPEVRRRASILHLHGGSPIGNSRVKLTNVKDCITRGLTKEGQDPQKVAAEQLVKHGVDVLHTIGGDDTNTAAADLALFLRTNNYELTVIGLPKTIDNDVYPLSQTLGAYTAAQEGAKYFSNVVYEHNCNPKMLIVHEVMGRGCGYLTAATARVYRQMLNSKGFNPGVGLRKECLDVHAVFIPEIPVNIHAEAARLRHIMKELDCVNIFISEGAGVDDIVKEKESRGEELPRDAFGHVKLDAVKPGEWFGKQFAAMIGAEKVLVQKSGYFSRSAPANAEDLRLIKSCTDHAVECALRREPGVIGHDEDRGHVLRAIEFERIKGGKPFDIRTSWFIEMLASMGQKMEYEGSIRVAAGNVDDVSVRVTSECHVQSAALFIN</sequence>
<dbReference type="HAMAP" id="MF_01977">
    <property type="entry name" value="Phosphofructokinase_II_P"/>
    <property type="match status" value="2"/>
</dbReference>
<feature type="site" description="Important for catalytic activity and substrate specificity; stabilizes the transition state when the phosphoryl donor is PPi; prevents ATP from binding by mimicking the alpha-phosphate group of ATP" evidence="6">
    <location>
        <position position="607"/>
    </location>
</feature>
<dbReference type="EMBL" id="HBNR01007419">
    <property type="protein sequence ID" value="CAE4565264.1"/>
    <property type="molecule type" value="Transcribed_RNA"/>
</dbReference>
<evidence type="ECO:0000256" key="2">
    <source>
        <dbReference type="ARBA" id="ARBA00022679"/>
    </source>
</evidence>
<feature type="binding site" evidence="6">
    <location>
        <begin position="808"/>
        <end position="811"/>
    </location>
    <ligand>
        <name>substrate</name>
    </ligand>
</feature>
<feature type="active site" description="Proton acceptor" evidence="6">
    <location>
        <position position="636"/>
    </location>
</feature>
<organism evidence="9">
    <name type="scientific">Alexandrium monilatum</name>
    <dbReference type="NCBI Taxonomy" id="311494"/>
    <lineage>
        <taxon>Eukaryota</taxon>
        <taxon>Sar</taxon>
        <taxon>Alveolata</taxon>
        <taxon>Dinophyceae</taxon>
        <taxon>Gonyaulacales</taxon>
        <taxon>Pyrocystaceae</taxon>
        <taxon>Alexandrium</taxon>
    </lineage>
</organism>
<dbReference type="PRINTS" id="PR00476">
    <property type="entry name" value="PHFRCTKINASE"/>
</dbReference>
<accession>A0A7S4PWT8</accession>
<feature type="domain" description="Phosphofructokinase" evidence="8">
    <location>
        <begin position="63"/>
        <end position="393"/>
    </location>
</feature>
<feature type="active site" description="Proton acceptor" evidence="6">
    <location>
        <position position="210"/>
    </location>
</feature>
<dbReference type="GO" id="GO:0006002">
    <property type="term" value="P:fructose 6-phosphate metabolic process"/>
    <property type="evidence" value="ECO:0007669"/>
    <property type="project" value="InterPro"/>
</dbReference>
<dbReference type="GO" id="GO:0003872">
    <property type="term" value="F:6-phosphofructokinase activity"/>
    <property type="evidence" value="ECO:0007669"/>
    <property type="project" value="UniProtKB-UniRule"/>
</dbReference>
<comment type="function">
    <text evidence="6">Catalyzes the phosphorylation of D-fructose 6-phosphate, the first committing step of glycolysis. Uses inorganic phosphate (PPi) as phosphoryl donor instead of ATP like common ATP-dependent phosphofructokinases (ATP-PFKs), which renders the reaction reversible, and can thus function both in glycolysis and gluconeogenesis. Consistently, PPi-PFK can replace the enzymes of both the forward (ATP-PFK) and reverse (fructose-bisphosphatase (FBPase)) reactions.</text>
</comment>
<feature type="binding site" evidence="6">
    <location>
        <begin position="382"/>
        <end position="385"/>
    </location>
    <ligand>
        <name>substrate</name>
    </ligand>
</feature>
<keyword evidence="6" id="KW-0324">Glycolysis</keyword>
<comment type="subunit">
    <text evidence="6">Homodimer or homotetramer.</text>
</comment>